<evidence type="ECO:0000313" key="2">
    <source>
        <dbReference type="EMBL" id="MBP2241520.1"/>
    </source>
</evidence>
<accession>A0ABS4RF37</accession>
<feature type="domain" description="PucR C-terminal helix-turn-helix" evidence="1">
    <location>
        <begin position="237"/>
        <end position="294"/>
    </location>
</feature>
<comment type="caution">
    <text evidence="2">The sequence shown here is derived from an EMBL/GenBank/DDBJ whole genome shotgun (WGS) entry which is preliminary data.</text>
</comment>
<dbReference type="EMBL" id="JAGIKZ010000010">
    <property type="protein sequence ID" value="MBP2241520.1"/>
    <property type="molecule type" value="Genomic_DNA"/>
</dbReference>
<dbReference type="InterPro" id="IPR025736">
    <property type="entry name" value="PucR_C-HTH_dom"/>
</dbReference>
<sequence length="300" mass="35359">MLKRLQSYFPSSIVTETPPVSNDKRYYWFKDYNNPFWLGVLKSEIKKDQLELLSSLLERVNPNSPVHLTGSAKDWHAFLFHEHSFPLNSDTTIRFIQFQINKIDKDLTDVEEAIKEFFHHCLAFIWIDETNGIIIEEKSKTAYEENDFHSISATLESDFYIKSLFYIGKFRTGSVALRETFFLERELFVHAMNHPLKERILSFEKIFPTLLAFNLPKTSSKLLYNDVIQVLNEDPELRKTIEAYFEHHSNTSLASKKLYIHRNTLKYRLNQFSKKTNIDLNDFKSVFTVYLACLLAKDMD</sequence>
<dbReference type="InterPro" id="IPR009057">
    <property type="entry name" value="Homeodomain-like_sf"/>
</dbReference>
<dbReference type="Gene3D" id="1.10.10.2840">
    <property type="entry name" value="PucR C-terminal helix-turn-helix domain"/>
    <property type="match status" value="1"/>
</dbReference>
<gene>
    <name evidence="2" type="ORF">J2Z40_002083</name>
</gene>
<dbReference type="GO" id="GO:0003677">
    <property type="term" value="F:DNA binding"/>
    <property type="evidence" value="ECO:0007669"/>
    <property type="project" value="UniProtKB-KW"/>
</dbReference>
<proteinExistence type="predicted"/>
<dbReference type="Proteomes" id="UP001519293">
    <property type="component" value="Unassembled WGS sequence"/>
</dbReference>
<name>A0ABS4RF37_9BACI</name>
<reference evidence="2 3" key="1">
    <citation type="submission" date="2021-03" db="EMBL/GenBank/DDBJ databases">
        <title>Genomic Encyclopedia of Type Strains, Phase IV (KMG-IV): sequencing the most valuable type-strain genomes for metagenomic binning, comparative biology and taxonomic classification.</title>
        <authorList>
            <person name="Goeker M."/>
        </authorList>
    </citation>
    <scope>NUCLEOTIDE SEQUENCE [LARGE SCALE GENOMIC DNA]</scope>
    <source>
        <strain evidence="2 3">DSM 26675</strain>
    </source>
</reference>
<protein>
    <submittedName>
        <fullName evidence="2">DNA-binding PucR family transcriptional regulator</fullName>
    </submittedName>
</protein>
<evidence type="ECO:0000259" key="1">
    <source>
        <dbReference type="Pfam" id="PF13556"/>
    </source>
</evidence>
<dbReference type="InterPro" id="IPR042070">
    <property type="entry name" value="PucR_C-HTH_sf"/>
</dbReference>
<dbReference type="PANTHER" id="PTHR33744">
    <property type="entry name" value="CARBOHYDRATE DIACID REGULATOR"/>
    <property type="match status" value="1"/>
</dbReference>
<dbReference type="RefSeq" id="WP_066400043.1">
    <property type="nucleotide sequence ID" value="NZ_JAGIKZ010000010.1"/>
</dbReference>
<dbReference type="Pfam" id="PF13556">
    <property type="entry name" value="HTH_30"/>
    <property type="match status" value="1"/>
</dbReference>
<dbReference type="InterPro" id="IPR051448">
    <property type="entry name" value="CdaR-like_regulators"/>
</dbReference>
<organism evidence="2 3">
    <name type="scientific">Cytobacillus eiseniae</name>
    <dbReference type="NCBI Taxonomy" id="762947"/>
    <lineage>
        <taxon>Bacteria</taxon>
        <taxon>Bacillati</taxon>
        <taxon>Bacillota</taxon>
        <taxon>Bacilli</taxon>
        <taxon>Bacillales</taxon>
        <taxon>Bacillaceae</taxon>
        <taxon>Cytobacillus</taxon>
    </lineage>
</organism>
<dbReference type="SUPFAM" id="SSF46689">
    <property type="entry name" value="Homeodomain-like"/>
    <property type="match status" value="1"/>
</dbReference>
<keyword evidence="3" id="KW-1185">Reference proteome</keyword>
<keyword evidence="2" id="KW-0238">DNA-binding</keyword>
<dbReference type="PANTHER" id="PTHR33744:SF15">
    <property type="entry name" value="CARBOHYDRATE DIACID REGULATOR"/>
    <property type="match status" value="1"/>
</dbReference>
<evidence type="ECO:0000313" key="3">
    <source>
        <dbReference type="Proteomes" id="UP001519293"/>
    </source>
</evidence>